<gene>
    <name evidence="2" type="ORF">HNY73_014244</name>
</gene>
<organism evidence="2 3">
    <name type="scientific">Argiope bruennichi</name>
    <name type="common">Wasp spider</name>
    <name type="synonym">Aranea bruennichi</name>
    <dbReference type="NCBI Taxonomy" id="94029"/>
    <lineage>
        <taxon>Eukaryota</taxon>
        <taxon>Metazoa</taxon>
        <taxon>Ecdysozoa</taxon>
        <taxon>Arthropoda</taxon>
        <taxon>Chelicerata</taxon>
        <taxon>Arachnida</taxon>
        <taxon>Araneae</taxon>
        <taxon>Araneomorphae</taxon>
        <taxon>Entelegynae</taxon>
        <taxon>Araneoidea</taxon>
        <taxon>Araneidae</taxon>
        <taxon>Argiope</taxon>
    </lineage>
</organism>
<dbReference type="AlphaFoldDB" id="A0A8T0ESG2"/>
<dbReference type="EMBL" id="JABXBU010002072">
    <property type="protein sequence ID" value="KAF8777376.1"/>
    <property type="molecule type" value="Genomic_DNA"/>
</dbReference>
<reference evidence="2" key="1">
    <citation type="journal article" date="2020" name="bioRxiv">
        <title>Chromosome-level reference genome of the European wasp spider Argiope bruennichi: a resource for studies on range expansion and evolutionary adaptation.</title>
        <authorList>
            <person name="Sheffer M.M."/>
            <person name="Hoppe A."/>
            <person name="Krehenwinkel H."/>
            <person name="Uhl G."/>
            <person name="Kuss A.W."/>
            <person name="Jensen L."/>
            <person name="Jensen C."/>
            <person name="Gillespie R.G."/>
            <person name="Hoff K.J."/>
            <person name="Prost S."/>
        </authorList>
    </citation>
    <scope>NUCLEOTIDE SEQUENCE</scope>
</reference>
<comment type="caution">
    <text evidence="2">The sequence shown here is derived from an EMBL/GenBank/DDBJ whole genome shotgun (WGS) entry which is preliminary data.</text>
</comment>
<accession>A0A8T0ESG2</accession>
<reference evidence="2" key="2">
    <citation type="submission" date="2020-06" db="EMBL/GenBank/DDBJ databases">
        <authorList>
            <person name="Sheffer M."/>
        </authorList>
    </citation>
    <scope>NUCLEOTIDE SEQUENCE</scope>
</reference>
<protein>
    <submittedName>
        <fullName evidence="2">Uncharacterized protein</fullName>
    </submittedName>
</protein>
<sequence length="132" mass="14830">MLLPFAPANIRVTDRKQALKFISNFVTSLFCCSSSPSRFSKISEDVLQKTLEDERRYPPTGSHDSNNSSFAHDLGSIVQFQNSNGDGFRFKNNPVRPPKAHFWEKLDRKPVYGVSEGCRNSKTPDKTFSLGG</sequence>
<dbReference type="Proteomes" id="UP000807504">
    <property type="component" value="Unassembled WGS sequence"/>
</dbReference>
<name>A0A8T0ESG2_ARGBR</name>
<evidence type="ECO:0000256" key="1">
    <source>
        <dbReference type="SAM" id="MobiDB-lite"/>
    </source>
</evidence>
<keyword evidence="3" id="KW-1185">Reference proteome</keyword>
<evidence type="ECO:0000313" key="3">
    <source>
        <dbReference type="Proteomes" id="UP000807504"/>
    </source>
</evidence>
<proteinExistence type="predicted"/>
<feature type="region of interest" description="Disordered" evidence="1">
    <location>
        <begin position="50"/>
        <end position="71"/>
    </location>
</feature>
<evidence type="ECO:0000313" key="2">
    <source>
        <dbReference type="EMBL" id="KAF8777376.1"/>
    </source>
</evidence>